<evidence type="ECO:0000256" key="1">
    <source>
        <dbReference type="SAM" id="SignalP"/>
    </source>
</evidence>
<keyword evidence="3" id="KW-1185">Reference proteome</keyword>
<evidence type="ECO:0000313" key="3">
    <source>
        <dbReference type="Proteomes" id="UP000785679"/>
    </source>
</evidence>
<name>A0A8J8T9H5_HALGN</name>
<comment type="caution">
    <text evidence="2">The sequence shown here is derived from an EMBL/GenBank/DDBJ whole genome shotgun (WGS) entry which is preliminary data.</text>
</comment>
<keyword evidence="1" id="KW-0732">Signal</keyword>
<reference evidence="2" key="1">
    <citation type="submission" date="2019-06" db="EMBL/GenBank/DDBJ databases">
        <authorList>
            <person name="Zheng W."/>
        </authorList>
    </citation>
    <scope>NUCLEOTIDE SEQUENCE</scope>
    <source>
        <strain evidence="2">QDHG01</strain>
    </source>
</reference>
<dbReference type="EMBL" id="RRYP01001115">
    <property type="protein sequence ID" value="TNV86391.1"/>
    <property type="molecule type" value="Genomic_DNA"/>
</dbReference>
<gene>
    <name evidence="2" type="ORF">FGO68_gene14345</name>
</gene>
<proteinExistence type="predicted"/>
<feature type="chain" id="PRO_5035157446" description="Cadherin domain-containing protein" evidence="1">
    <location>
        <begin position="19"/>
        <end position="817"/>
    </location>
</feature>
<evidence type="ECO:0000313" key="2">
    <source>
        <dbReference type="EMBL" id="TNV86391.1"/>
    </source>
</evidence>
<dbReference type="AlphaFoldDB" id="A0A8J8T9H5"/>
<sequence length="817" mass="89957">MPIKVITFLLMLLQQSHQSCSTTQASFPKMVGGNQAQTGFRQIDYNQVTDYLVAGGHSYDQGVRGDTLGIGPFFPIIIAYESNGYKWGKVFTSMVNNHFYGVKINRLGTRVVAVNRQTIRFLIVMDITNGNVFTATSFTVTVDYEFNRRNLLLLDDGTILMGDDSQIIKVAPPSTSASTYTLAGYSTIGLQTNTVQSYLHVFAYASSICMITVMDMATFTRVYQFQAQCASTAVLDLASTLQSCIFETSSTVDSIIFQEGTRFFRVKSQYSTSTYITSTVHDPAAPSLKGRGLYCVSNNLVYSLMLGTYSTDINRIIVAEVNFNTNQITYTRYLQDPIGNVYHGVIYSAKQFYLAGQSQLIYKSTSTSFNTRAPQQSHGIIYSPMHTCQLVYSYTYPIVSLTVNGFTFTATTNTYLSSTLTVPDLTSSLPPTSHIVTTEFEGQYVADCSLSLPQAPHAYTALSSTQATNAFIYAIESTSLTISITPFTATKLSSADPVFTYQLDTYYQPPNSITVNAATGDIVISSVSALGASTQSVVIEGKLQECQTITATVTLTGQANTPPSFFAIVGSILPDLRVEQGQLTIYTLPIVVDPNAGQTTSIILIDGGNSAYPMFVDFTDTSHKAIIIEPNVSTTFGTYLVSVQLNDGIVTTTYSLNIVVTGPSIPPIQYQITNQGPPIFISPIETMELIIGNVMTFELPSMIDPDDDKISVTVNLKESTLFCSYDEKLKKFTFKPSNGAIYSDLYRITIKLVDNNINPKKSVYSLDIKFQQSQKNESQNISVICGRNSTWPEVQQYNQDNIRQQKWKFATQSEIIS</sequence>
<accession>A0A8J8T9H5</accession>
<evidence type="ECO:0008006" key="4">
    <source>
        <dbReference type="Google" id="ProtNLM"/>
    </source>
</evidence>
<protein>
    <recommendedName>
        <fullName evidence="4">Cadherin domain-containing protein</fullName>
    </recommendedName>
</protein>
<dbReference type="Proteomes" id="UP000785679">
    <property type="component" value="Unassembled WGS sequence"/>
</dbReference>
<dbReference type="OrthoDB" id="327661at2759"/>
<organism evidence="2 3">
    <name type="scientific">Halteria grandinella</name>
    <dbReference type="NCBI Taxonomy" id="5974"/>
    <lineage>
        <taxon>Eukaryota</taxon>
        <taxon>Sar</taxon>
        <taxon>Alveolata</taxon>
        <taxon>Ciliophora</taxon>
        <taxon>Intramacronucleata</taxon>
        <taxon>Spirotrichea</taxon>
        <taxon>Stichotrichia</taxon>
        <taxon>Sporadotrichida</taxon>
        <taxon>Halteriidae</taxon>
        <taxon>Halteria</taxon>
    </lineage>
</organism>
<feature type="signal peptide" evidence="1">
    <location>
        <begin position="1"/>
        <end position="18"/>
    </location>
</feature>